<dbReference type="Proteomes" id="UP000182692">
    <property type="component" value="Unassembled WGS sequence"/>
</dbReference>
<dbReference type="InterPro" id="IPR014166">
    <property type="entry name" value="Tol-Pal_acyl-CoA_thioesterase"/>
</dbReference>
<comment type="similarity">
    <text evidence="1">Belongs to the 4-hydroxybenzoyl-CoA thioesterase family.</text>
</comment>
<dbReference type="Gene3D" id="3.10.129.10">
    <property type="entry name" value="Hotdog Thioesterase"/>
    <property type="match status" value="1"/>
</dbReference>
<reference evidence="3 4" key="1">
    <citation type="submission" date="2016-10" db="EMBL/GenBank/DDBJ databases">
        <authorList>
            <person name="de Groot N.N."/>
        </authorList>
    </citation>
    <scope>NUCLEOTIDE SEQUENCE [LARGE SCALE GENOMIC DNA]</scope>
    <source>
        <strain evidence="3 4">DSM 15893</strain>
    </source>
</reference>
<proteinExistence type="inferred from homology"/>
<dbReference type="FunFam" id="3.10.129.10:FF:000004">
    <property type="entry name" value="Tol-pal system-associated acyl-CoA thioesterase"/>
    <property type="match status" value="1"/>
</dbReference>
<dbReference type="RefSeq" id="WP_074927565.1">
    <property type="nucleotide sequence ID" value="NZ_FOWR01000023.1"/>
</dbReference>
<gene>
    <name evidence="3" type="ORF">SAMN03084138_03041</name>
</gene>
<name>A0A1I5SYE4_9GAMM</name>
<dbReference type="PANTHER" id="PTHR31793:SF37">
    <property type="entry name" value="ACYL-COA THIOESTER HYDROLASE YBGC"/>
    <property type="match status" value="1"/>
</dbReference>
<dbReference type="OrthoDB" id="9808429at2"/>
<organism evidence="3 4">
    <name type="scientific">Enterovibrio norvegicus DSM 15893</name>
    <dbReference type="NCBI Taxonomy" id="1121869"/>
    <lineage>
        <taxon>Bacteria</taxon>
        <taxon>Pseudomonadati</taxon>
        <taxon>Pseudomonadota</taxon>
        <taxon>Gammaproteobacteria</taxon>
        <taxon>Vibrionales</taxon>
        <taxon>Vibrionaceae</taxon>
        <taxon>Enterovibrio</taxon>
    </lineage>
</organism>
<dbReference type="GeneID" id="35870412"/>
<keyword evidence="2 3" id="KW-0378">Hydrolase</keyword>
<evidence type="ECO:0000256" key="2">
    <source>
        <dbReference type="ARBA" id="ARBA00022801"/>
    </source>
</evidence>
<dbReference type="PANTHER" id="PTHR31793">
    <property type="entry name" value="4-HYDROXYBENZOYL-COA THIOESTERASE FAMILY MEMBER"/>
    <property type="match status" value="1"/>
</dbReference>
<dbReference type="InterPro" id="IPR006684">
    <property type="entry name" value="YbgC/YbaW"/>
</dbReference>
<dbReference type="GO" id="GO:0047617">
    <property type="term" value="F:fatty acyl-CoA hydrolase activity"/>
    <property type="evidence" value="ECO:0007669"/>
    <property type="project" value="TreeGrafter"/>
</dbReference>
<evidence type="ECO:0000313" key="4">
    <source>
        <dbReference type="Proteomes" id="UP000182692"/>
    </source>
</evidence>
<dbReference type="SUPFAM" id="SSF54637">
    <property type="entry name" value="Thioesterase/thiol ester dehydrase-isomerase"/>
    <property type="match status" value="1"/>
</dbReference>
<dbReference type="AlphaFoldDB" id="A0A1I5SYE4"/>
<dbReference type="STRING" id="1121869.SAMN03084138_03041"/>
<dbReference type="EMBL" id="FOWR01000023">
    <property type="protein sequence ID" value="SFP75728.1"/>
    <property type="molecule type" value="Genomic_DNA"/>
</dbReference>
<sequence length="137" mass="15823">MSQPHPFCWPVRIYYEDTDVGGLVYHANYIKYFERARTELLRSIGVNQQVLFKEHTAFVVRHMDIDFIKGARFEELLTVETTVSELRRVTLTFCQNLVNSDGQVLCRAVVKVACVDSEKMKPKSIPPSIQSEILSER</sequence>
<dbReference type="CDD" id="cd00586">
    <property type="entry name" value="4HBT"/>
    <property type="match status" value="1"/>
</dbReference>
<dbReference type="InterPro" id="IPR050563">
    <property type="entry name" value="4-hydroxybenzoyl-CoA_TE"/>
</dbReference>
<dbReference type="Pfam" id="PF13279">
    <property type="entry name" value="4HBT_2"/>
    <property type="match status" value="1"/>
</dbReference>
<dbReference type="PIRSF" id="PIRSF003230">
    <property type="entry name" value="YbgC"/>
    <property type="match status" value="1"/>
</dbReference>
<dbReference type="NCBIfam" id="TIGR00051">
    <property type="entry name" value="YbgC/FadM family acyl-CoA thioesterase"/>
    <property type="match status" value="1"/>
</dbReference>
<dbReference type="InterPro" id="IPR029069">
    <property type="entry name" value="HotDog_dom_sf"/>
</dbReference>
<evidence type="ECO:0000256" key="1">
    <source>
        <dbReference type="ARBA" id="ARBA00005953"/>
    </source>
</evidence>
<dbReference type="NCBIfam" id="TIGR02799">
    <property type="entry name" value="thio_ybgC"/>
    <property type="match status" value="1"/>
</dbReference>
<evidence type="ECO:0000313" key="3">
    <source>
        <dbReference type="EMBL" id="SFP75728.1"/>
    </source>
</evidence>
<protein>
    <submittedName>
        <fullName evidence="3">Acyl-CoA thioester hydrolase</fullName>
    </submittedName>
</protein>
<accession>A0A1I5SYE4</accession>